<dbReference type="CDD" id="cd01127">
    <property type="entry name" value="TrwB_TraG_TraD_VirD4"/>
    <property type="match status" value="1"/>
</dbReference>
<dbReference type="Pfam" id="PF26449">
    <property type="entry name" value="DUF8128"/>
    <property type="match status" value="1"/>
</dbReference>
<dbReference type="EMBL" id="FTNI01000025">
    <property type="protein sequence ID" value="SIS06746.1"/>
    <property type="molecule type" value="Genomic_DNA"/>
</dbReference>
<evidence type="ECO:0000313" key="3">
    <source>
        <dbReference type="EMBL" id="SIS06746.1"/>
    </source>
</evidence>
<feature type="compositionally biased region" description="Basic and acidic residues" evidence="1">
    <location>
        <begin position="789"/>
        <end position="798"/>
    </location>
</feature>
<dbReference type="PANTHER" id="PTHR30121">
    <property type="entry name" value="UNCHARACTERIZED PROTEIN YJGR-RELATED"/>
    <property type="match status" value="1"/>
</dbReference>
<dbReference type="OrthoDB" id="3258326at2"/>
<dbReference type="SUPFAM" id="SSF52540">
    <property type="entry name" value="P-loop containing nucleoside triphosphate hydrolases"/>
    <property type="match status" value="1"/>
</dbReference>
<organism evidence="3 4">
    <name type="scientific">Microbispora rosea</name>
    <dbReference type="NCBI Taxonomy" id="58117"/>
    <lineage>
        <taxon>Bacteria</taxon>
        <taxon>Bacillati</taxon>
        <taxon>Actinomycetota</taxon>
        <taxon>Actinomycetes</taxon>
        <taxon>Streptosporangiales</taxon>
        <taxon>Streptosporangiaceae</taxon>
        <taxon>Microbispora</taxon>
    </lineage>
</organism>
<dbReference type="Proteomes" id="UP000186096">
    <property type="component" value="Unassembled WGS sequence"/>
</dbReference>
<feature type="region of interest" description="Disordered" evidence="1">
    <location>
        <begin position="775"/>
        <end position="798"/>
    </location>
</feature>
<dbReference type="InterPro" id="IPR051162">
    <property type="entry name" value="T4SS_component"/>
</dbReference>
<dbReference type="AlphaFoldDB" id="A0A1N7G2T4"/>
<accession>A0A1N7G2T4</accession>
<dbReference type="PANTHER" id="PTHR30121:SF6">
    <property type="entry name" value="SLR6007 PROTEIN"/>
    <property type="match status" value="1"/>
</dbReference>
<sequence>MIEDLITDPSALLSTAYAWLETHVWHVIAFLVGLDIGQLLLGQALVRLRHRPWSRDARCVEILAPPVADMPGAEALWGNLIGLLRPAWKRALLGQPHLAFEYVFSSGGVSIRIWVPGAIPQHLVEHAIEAAWPSARTQVREATPPVPPTGLSYGGQLKIARTERLPIRHDHNTDPIRALVGAAVGMPAWQHAAVQILARPATGRRLTSTIKSGPAGLVRAGLDLLTPGPMHQHLHPQHLRQYMKDRTAQLEESAEARAIRDKSLRPRYVVAVRYAVHADPPTSGDESAMKTARAARRNAIRGRAHAIASAFALFSGHNRLERQHLPLAAAQLAGRRLGKGFLLSLPELAALAHLPLDVAVPGLQRAGANSVPPSPQIAYGGEHAKVLGLSDTGHGRPVALRVADSFHHVHVLGPNGTGKSTLLAQMILSDIEAGRGTAVIEAKGDLISDLLGLIPQSAADKVVLIDPDDRHARPSLNVLGGAELDRGVDNLVGIFHKIYADYWGPRTDDILRGCALTLASYGGTLADVPTLLIDAEFRRRLVAGVRDPLLLGFWQWYESLSDSAKAHVTSPIMNKLRAFLLRPFVRDVLGSAQSTFDLGDVLDGGILLVRLPKGVLGDDSARLLGSMVLAQIWQAASHRAKLGKQRSPAALYVDEAHNFLTLPHALSDMLAEARAYRLSLVIAHQHLAQLPRELRQAISSDARNKIYFSLSPEDAREVEHHFTPYLRAHDLANLGAYQAAARLMSRSSEAPPFTLRTRPLPEPSREVERVVRAAAAKAHGRTTTTPPTIRRDDPRLHH</sequence>
<evidence type="ECO:0000256" key="1">
    <source>
        <dbReference type="SAM" id="MobiDB-lite"/>
    </source>
</evidence>
<dbReference type="RefSeq" id="WP_076439905.1">
    <property type="nucleotide sequence ID" value="NZ_FTNI01000025.1"/>
</dbReference>
<dbReference type="STRING" id="58117.SAMN05421833_125119"/>
<dbReference type="InterPro" id="IPR058441">
    <property type="entry name" value="DUF8128"/>
</dbReference>
<dbReference type="InterPro" id="IPR027417">
    <property type="entry name" value="P-loop_NTPase"/>
</dbReference>
<keyword evidence="4" id="KW-1185">Reference proteome</keyword>
<dbReference type="Gene3D" id="3.40.50.300">
    <property type="entry name" value="P-loop containing nucleotide triphosphate hydrolases"/>
    <property type="match status" value="2"/>
</dbReference>
<feature type="compositionally biased region" description="Low complexity" evidence="1">
    <location>
        <begin position="775"/>
        <end position="788"/>
    </location>
</feature>
<protein>
    <recommendedName>
        <fullName evidence="2">DUF8128 domain-containing protein</fullName>
    </recommendedName>
</protein>
<gene>
    <name evidence="3" type="ORF">SAMN05421833_125119</name>
</gene>
<proteinExistence type="predicted"/>
<name>A0A1N7G2T4_9ACTN</name>
<evidence type="ECO:0000313" key="4">
    <source>
        <dbReference type="Proteomes" id="UP000186096"/>
    </source>
</evidence>
<reference evidence="4" key="1">
    <citation type="submission" date="2017-01" db="EMBL/GenBank/DDBJ databases">
        <authorList>
            <person name="Varghese N."/>
            <person name="Submissions S."/>
        </authorList>
    </citation>
    <scope>NUCLEOTIDE SEQUENCE [LARGE SCALE GENOMIC DNA]</scope>
    <source>
        <strain evidence="4">ATCC 12950</strain>
    </source>
</reference>
<feature type="domain" description="DUF8128" evidence="2">
    <location>
        <begin position="95"/>
        <end position="355"/>
    </location>
</feature>
<evidence type="ECO:0000259" key="2">
    <source>
        <dbReference type="Pfam" id="PF26449"/>
    </source>
</evidence>